<dbReference type="SUPFAM" id="SSF57667">
    <property type="entry name" value="beta-beta-alpha zinc fingers"/>
    <property type="match status" value="1"/>
</dbReference>
<evidence type="ECO:0000313" key="8">
    <source>
        <dbReference type="EMBL" id="KAJ5330933.1"/>
    </source>
</evidence>
<dbReference type="InterPro" id="IPR036236">
    <property type="entry name" value="Znf_C2H2_sf"/>
</dbReference>
<comment type="subcellular location">
    <subcellularLocation>
        <location evidence="1">Nucleus</location>
    </subcellularLocation>
</comment>
<organism evidence="8 9">
    <name type="scientific">Penicillium atrosanguineum</name>
    <dbReference type="NCBI Taxonomy" id="1132637"/>
    <lineage>
        <taxon>Eukaryota</taxon>
        <taxon>Fungi</taxon>
        <taxon>Dikarya</taxon>
        <taxon>Ascomycota</taxon>
        <taxon>Pezizomycotina</taxon>
        <taxon>Eurotiomycetes</taxon>
        <taxon>Eurotiomycetidae</taxon>
        <taxon>Eurotiales</taxon>
        <taxon>Aspergillaceae</taxon>
        <taxon>Penicillium</taxon>
    </lineage>
</organism>
<dbReference type="GO" id="GO:0001228">
    <property type="term" value="F:DNA-binding transcription activator activity, RNA polymerase II-specific"/>
    <property type="evidence" value="ECO:0007669"/>
    <property type="project" value="TreeGrafter"/>
</dbReference>
<evidence type="ECO:0000256" key="4">
    <source>
        <dbReference type="ARBA" id="ARBA00022771"/>
    </source>
</evidence>
<comment type="caution">
    <text evidence="8">The sequence shown here is derived from an EMBL/GenBank/DDBJ whole genome shotgun (WGS) entry which is preliminary data.</text>
</comment>
<dbReference type="PANTHER" id="PTHR24376">
    <property type="entry name" value="ZINC FINGER PROTEIN"/>
    <property type="match status" value="1"/>
</dbReference>
<evidence type="ECO:0000256" key="5">
    <source>
        <dbReference type="ARBA" id="ARBA00022833"/>
    </source>
</evidence>
<evidence type="ECO:0000313" key="9">
    <source>
        <dbReference type="Proteomes" id="UP001147746"/>
    </source>
</evidence>
<keyword evidence="4 7" id="KW-0863">Zinc-finger</keyword>
<dbReference type="GO" id="GO:0000978">
    <property type="term" value="F:RNA polymerase II cis-regulatory region sequence-specific DNA binding"/>
    <property type="evidence" value="ECO:0007669"/>
    <property type="project" value="TreeGrafter"/>
</dbReference>
<dbReference type="OrthoDB" id="6105938at2759"/>
<keyword evidence="3" id="KW-0677">Repeat</keyword>
<dbReference type="GO" id="GO:0005634">
    <property type="term" value="C:nucleus"/>
    <property type="evidence" value="ECO:0007669"/>
    <property type="project" value="UniProtKB-SubCell"/>
</dbReference>
<evidence type="ECO:0000256" key="1">
    <source>
        <dbReference type="ARBA" id="ARBA00004123"/>
    </source>
</evidence>
<dbReference type="AlphaFoldDB" id="A0A9W9KXX9"/>
<dbReference type="PROSITE" id="PS00028">
    <property type="entry name" value="ZINC_FINGER_C2H2_1"/>
    <property type="match status" value="1"/>
</dbReference>
<dbReference type="EMBL" id="JAPZBO010000001">
    <property type="protein sequence ID" value="KAJ5330933.1"/>
    <property type="molecule type" value="Genomic_DNA"/>
</dbReference>
<keyword evidence="5" id="KW-0862">Zinc</keyword>
<keyword evidence="9" id="KW-1185">Reference proteome</keyword>
<dbReference type="InterPro" id="IPR013087">
    <property type="entry name" value="Znf_C2H2_type"/>
</dbReference>
<accession>A0A9W9KXX9</accession>
<evidence type="ECO:0000256" key="3">
    <source>
        <dbReference type="ARBA" id="ARBA00022737"/>
    </source>
</evidence>
<sequence>MPHVFGRYVLLDDDGNYNCGICDRRFYSKLAIYAHCRNTGKHDWCESCERVFVTEDSKLAHLRFSFSHNFCNVCDHDFTSYQNLKQHQSLAHSSYRLTLIVSLQHMKVHEEKNIECPACDKDFCRFSYLLLHIERSRCFPINRIEGLINGYEEGHFDCQPDDLSECSFYCQNCDSKFRRLSGLFQHVEDTKDCSYLLRPTGNGDDLESLRQYILETLAYEVEGY</sequence>
<reference evidence="8" key="1">
    <citation type="submission" date="2022-12" db="EMBL/GenBank/DDBJ databases">
        <authorList>
            <person name="Petersen C."/>
        </authorList>
    </citation>
    <scope>NUCLEOTIDE SEQUENCE</scope>
    <source>
        <strain evidence="8">IBT 21472</strain>
    </source>
</reference>
<keyword evidence="2" id="KW-0479">Metal-binding</keyword>
<protein>
    <submittedName>
        <fullName evidence="8">Uncharacterized protein</fullName>
    </submittedName>
</protein>
<dbReference type="PROSITE" id="PS50157">
    <property type="entry name" value="ZINC_FINGER_C2H2_2"/>
    <property type="match status" value="1"/>
</dbReference>
<dbReference type="Gene3D" id="3.30.160.60">
    <property type="entry name" value="Classic Zinc Finger"/>
    <property type="match status" value="1"/>
</dbReference>
<dbReference type="PANTHER" id="PTHR24376:SF216">
    <property type="entry name" value="ZINC FINGER PROTEIN 420-LIKE"/>
    <property type="match status" value="1"/>
</dbReference>
<reference evidence="8" key="2">
    <citation type="journal article" date="2023" name="IMA Fungus">
        <title>Comparative genomic study of the Penicillium genus elucidates a diverse pangenome and 15 lateral gene transfer events.</title>
        <authorList>
            <person name="Petersen C."/>
            <person name="Sorensen T."/>
            <person name="Nielsen M.R."/>
            <person name="Sondergaard T.E."/>
            <person name="Sorensen J.L."/>
            <person name="Fitzpatrick D.A."/>
            <person name="Frisvad J.C."/>
            <person name="Nielsen K.L."/>
        </authorList>
    </citation>
    <scope>NUCLEOTIDE SEQUENCE</scope>
    <source>
        <strain evidence="8">IBT 21472</strain>
    </source>
</reference>
<name>A0A9W9KXX9_9EURO</name>
<keyword evidence="6" id="KW-0539">Nucleus</keyword>
<gene>
    <name evidence="8" type="ORF">N7476_000716</name>
</gene>
<dbReference type="Proteomes" id="UP001147746">
    <property type="component" value="Unassembled WGS sequence"/>
</dbReference>
<evidence type="ECO:0000256" key="2">
    <source>
        <dbReference type="ARBA" id="ARBA00022723"/>
    </source>
</evidence>
<dbReference type="SMART" id="SM00355">
    <property type="entry name" value="ZnF_C2H2"/>
    <property type="match status" value="5"/>
</dbReference>
<dbReference type="GO" id="GO:0008270">
    <property type="term" value="F:zinc ion binding"/>
    <property type="evidence" value="ECO:0007669"/>
    <property type="project" value="UniProtKB-KW"/>
</dbReference>
<evidence type="ECO:0000256" key="7">
    <source>
        <dbReference type="PROSITE-ProRule" id="PRU00042"/>
    </source>
</evidence>
<proteinExistence type="predicted"/>
<evidence type="ECO:0000256" key="6">
    <source>
        <dbReference type="ARBA" id="ARBA00023242"/>
    </source>
</evidence>